<dbReference type="EMBL" id="ML736271">
    <property type="protein sequence ID" value="KAE8374951.1"/>
    <property type="molecule type" value="Genomic_DNA"/>
</dbReference>
<proteinExistence type="predicted"/>
<feature type="domain" description="DUF7924" evidence="1">
    <location>
        <begin position="160"/>
        <end position="316"/>
    </location>
</feature>
<accession>A0A5N7AYU8</accession>
<organism evidence="2 3">
    <name type="scientific">Aspergillus bertholletiae</name>
    <dbReference type="NCBI Taxonomy" id="1226010"/>
    <lineage>
        <taxon>Eukaryota</taxon>
        <taxon>Fungi</taxon>
        <taxon>Dikarya</taxon>
        <taxon>Ascomycota</taxon>
        <taxon>Pezizomycotina</taxon>
        <taxon>Eurotiomycetes</taxon>
        <taxon>Eurotiomycetidae</taxon>
        <taxon>Eurotiales</taxon>
        <taxon>Aspergillaceae</taxon>
        <taxon>Aspergillus</taxon>
        <taxon>Aspergillus subgen. Circumdati</taxon>
    </lineage>
</organism>
<evidence type="ECO:0000313" key="3">
    <source>
        <dbReference type="Proteomes" id="UP000326198"/>
    </source>
</evidence>
<evidence type="ECO:0000313" key="2">
    <source>
        <dbReference type="EMBL" id="KAE8374951.1"/>
    </source>
</evidence>
<dbReference type="Pfam" id="PF25545">
    <property type="entry name" value="DUF7924"/>
    <property type="match status" value="1"/>
</dbReference>
<dbReference type="AlphaFoldDB" id="A0A5N7AYU8"/>
<name>A0A5N7AYU8_9EURO</name>
<dbReference type="InterPro" id="IPR057684">
    <property type="entry name" value="DUF7924"/>
</dbReference>
<keyword evidence="3" id="KW-1185">Reference proteome</keyword>
<evidence type="ECO:0000259" key="1">
    <source>
        <dbReference type="Pfam" id="PF25545"/>
    </source>
</evidence>
<gene>
    <name evidence="2" type="ORF">BDV26DRAFT_283849</name>
</gene>
<reference evidence="2 3" key="1">
    <citation type="submission" date="2019-04" db="EMBL/GenBank/DDBJ databases">
        <title>Friends and foes A comparative genomics studyof 23 Aspergillus species from section Flavi.</title>
        <authorList>
            <consortium name="DOE Joint Genome Institute"/>
            <person name="Kjaerbolling I."/>
            <person name="Vesth T."/>
            <person name="Frisvad J.C."/>
            <person name="Nybo J.L."/>
            <person name="Theobald S."/>
            <person name="Kildgaard S."/>
            <person name="Isbrandt T."/>
            <person name="Kuo A."/>
            <person name="Sato A."/>
            <person name="Lyhne E.K."/>
            <person name="Kogle M.E."/>
            <person name="Wiebenga A."/>
            <person name="Kun R.S."/>
            <person name="Lubbers R.J."/>
            <person name="Makela M.R."/>
            <person name="Barry K."/>
            <person name="Chovatia M."/>
            <person name="Clum A."/>
            <person name="Daum C."/>
            <person name="Haridas S."/>
            <person name="He G."/>
            <person name="LaButti K."/>
            <person name="Lipzen A."/>
            <person name="Mondo S."/>
            <person name="Riley R."/>
            <person name="Salamov A."/>
            <person name="Simmons B.A."/>
            <person name="Magnuson J.K."/>
            <person name="Henrissat B."/>
            <person name="Mortensen U.H."/>
            <person name="Larsen T.O."/>
            <person name="Devries R.P."/>
            <person name="Grigoriev I.V."/>
            <person name="Machida M."/>
            <person name="Baker S.E."/>
            <person name="Andersen M.R."/>
        </authorList>
    </citation>
    <scope>NUCLEOTIDE SEQUENCE [LARGE SCALE GENOMIC DNA]</scope>
    <source>
        <strain evidence="2 3">IBT 29228</strain>
    </source>
</reference>
<dbReference type="OrthoDB" id="5372703at2759"/>
<protein>
    <recommendedName>
        <fullName evidence="1">DUF7924 domain-containing protein</fullName>
    </recommendedName>
</protein>
<sequence>MKWSRSCSPMRLLLKREHDRATRPISPCTLLEMTPEQRSSDLSEILILPPSSTLSSQRSRHHIDSGVFNVLDSDHDDLYKISEKLWSKSKELLSPPGLGIARNQDWREDVKPVVHNPPPTIPRKRHQSEQMLLGNTTTTDDLGPLSLRPSRAVELTIPVFRLKDPRPDICVGLSDENLATALEPKWGHISSLISDPHITSLGLRFPFLTVEAKAAATGENLYRAQNQAAVGGSAALQIFKNLSDLQDEQNLGEESLESIENNTRPAQELLSDPILHLAFSVTTEGPIHELWLHFRRSKGEDFYMVCLGTWRTTLKDGSLDFLRHLLAVLRWGSGELKDSIVRVLQGL</sequence>
<dbReference type="Proteomes" id="UP000326198">
    <property type="component" value="Unassembled WGS sequence"/>
</dbReference>